<dbReference type="Proteomes" id="UP000681317">
    <property type="component" value="Chromosome"/>
</dbReference>
<keyword evidence="2" id="KW-1185">Reference proteome</keyword>
<evidence type="ECO:0000313" key="2">
    <source>
        <dbReference type="Proteomes" id="UP000681317"/>
    </source>
</evidence>
<protein>
    <recommendedName>
        <fullName evidence="3">STAS/SEC14 domain-containing protein</fullName>
    </recommendedName>
</protein>
<name>A0ABM7Q6Y0_9GAMM</name>
<proteinExistence type="predicted"/>
<dbReference type="RefSeq" id="WP_213433960.1">
    <property type="nucleotide sequence ID" value="NZ_AP024545.1"/>
</dbReference>
<gene>
    <name evidence="1" type="ORF">LYSCAS_20350</name>
</gene>
<dbReference type="EMBL" id="AP024545">
    <property type="protein sequence ID" value="BCT93011.1"/>
    <property type="molecule type" value="Genomic_DNA"/>
</dbReference>
<accession>A0ABM7Q6Y0</accession>
<evidence type="ECO:0008006" key="3">
    <source>
        <dbReference type="Google" id="ProtNLM"/>
    </source>
</evidence>
<reference evidence="1 2" key="1">
    <citation type="submission" date="2021-03" db="EMBL/GenBank/DDBJ databases">
        <title>Complete Genome Sequences of Two Lysobacter Strains Isolated from Sea Water (Lysobacter caseinilyticus) and Soil (Lysobacter helvus) in South Korea.</title>
        <authorList>
            <person name="Watanabe Y."/>
            <person name="Arakawa K."/>
        </authorList>
    </citation>
    <scope>NUCLEOTIDE SEQUENCE [LARGE SCALE GENOMIC DNA]</scope>
    <source>
        <strain evidence="1 2">KVB24</strain>
    </source>
</reference>
<organism evidence="1 2">
    <name type="scientific">Noviluteimonas caseinilytica</name>
    <dbReference type="NCBI Taxonomy" id="2675101"/>
    <lineage>
        <taxon>Bacteria</taxon>
        <taxon>Pseudomonadati</taxon>
        <taxon>Pseudomonadota</taxon>
        <taxon>Gammaproteobacteria</taxon>
        <taxon>Lysobacterales</taxon>
        <taxon>Lysobacteraceae</taxon>
        <taxon>Noviluteimonas</taxon>
    </lineage>
</organism>
<evidence type="ECO:0000313" key="1">
    <source>
        <dbReference type="EMBL" id="BCT93011.1"/>
    </source>
</evidence>
<sequence length="129" mass="14458">MAHRIIVGPEFVEVLHTGPVRYEDRLIALEGLQATRGVNAHLPVLIDFSNASLVLHNDDLHASEEERVNYMARTINSQFFVGRRVAMVGISNDDAKPARVTSIVQQIPFQVFDDRDRAIAWLASSHAVR</sequence>